<dbReference type="Proteomes" id="UP001595824">
    <property type="component" value="Unassembled WGS sequence"/>
</dbReference>
<dbReference type="InterPro" id="IPR036366">
    <property type="entry name" value="PGBDSf"/>
</dbReference>
<gene>
    <name evidence="4" type="ORF">ACFPC0_25165</name>
</gene>
<name>A0ABV8TJZ5_9ACTN</name>
<feature type="compositionally biased region" description="Pro residues" evidence="1">
    <location>
        <begin position="110"/>
        <end position="124"/>
    </location>
</feature>
<keyword evidence="5" id="KW-1185">Reference proteome</keyword>
<comment type="caution">
    <text evidence="4">The sequence shown here is derived from an EMBL/GenBank/DDBJ whole genome shotgun (WGS) entry which is preliminary data.</text>
</comment>
<feature type="transmembrane region" description="Helical" evidence="2">
    <location>
        <begin position="79"/>
        <end position="99"/>
    </location>
</feature>
<proteinExistence type="predicted"/>
<feature type="domain" description="Peptidoglycan binding-like" evidence="3">
    <location>
        <begin position="212"/>
        <end position="269"/>
    </location>
</feature>
<reference evidence="5" key="1">
    <citation type="journal article" date="2019" name="Int. J. Syst. Evol. Microbiol.">
        <title>The Global Catalogue of Microorganisms (GCM) 10K type strain sequencing project: providing services to taxonomists for standard genome sequencing and annotation.</title>
        <authorList>
            <consortium name="The Broad Institute Genomics Platform"/>
            <consortium name="The Broad Institute Genome Sequencing Center for Infectious Disease"/>
            <person name="Wu L."/>
            <person name="Ma J."/>
        </authorList>
    </citation>
    <scope>NUCLEOTIDE SEQUENCE [LARGE SCALE GENOMIC DNA]</scope>
    <source>
        <strain evidence="5">PCU 347</strain>
    </source>
</reference>
<accession>A0ABV8TJZ5</accession>
<feature type="compositionally biased region" description="Low complexity" evidence="1">
    <location>
        <begin position="41"/>
        <end position="52"/>
    </location>
</feature>
<dbReference type="RefSeq" id="WP_381742142.1">
    <property type="nucleotide sequence ID" value="NZ_JBHSDP010000024.1"/>
</dbReference>
<feature type="region of interest" description="Disordered" evidence="1">
    <location>
        <begin position="101"/>
        <end position="209"/>
    </location>
</feature>
<keyword evidence="2" id="KW-1133">Transmembrane helix</keyword>
<feature type="region of interest" description="Disordered" evidence="1">
    <location>
        <begin position="40"/>
        <end position="76"/>
    </location>
</feature>
<dbReference type="InterPro" id="IPR002477">
    <property type="entry name" value="Peptidoglycan-bd-like"/>
</dbReference>
<evidence type="ECO:0000256" key="2">
    <source>
        <dbReference type="SAM" id="Phobius"/>
    </source>
</evidence>
<feature type="compositionally biased region" description="Low complexity" evidence="1">
    <location>
        <begin position="141"/>
        <end position="163"/>
    </location>
</feature>
<dbReference type="EMBL" id="JBHSDP010000024">
    <property type="protein sequence ID" value="MFC4331015.1"/>
    <property type="molecule type" value="Genomic_DNA"/>
</dbReference>
<feature type="region of interest" description="Disordered" evidence="1">
    <location>
        <begin position="1"/>
        <end position="27"/>
    </location>
</feature>
<sequence>MESTSGNGVFGKVSAPATSWQGPREQDIELFDSTVKLPRISAPGRRPAAHAAGRARHRSATTGGARTRAARAKDPSHSLTLALTLMVGLSAALTVYLIGGRTGEPRADRPPVPPVLPASEPPAEPSGAPHPSTTAPPPPTTAASSASAPAHTPAAGTSTAATGPAGGRPAIASGTPAREHRPPQAPPPAARHSPHSHHEGNHFPDTVAVGSSGPLVADLQQRLQRLGLYLGSADGYFDTSLETALLRYQKARNIPQENGAYGPLTRAVLTAETE</sequence>
<evidence type="ECO:0000256" key="1">
    <source>
        <dbReference type="SAM" id="MobiDB-lite"/>
    </source>
</evidence>
<dbReference type="SUPFAM" id="SSF47090">
    <property type="entry name" value="PGBD-like"/>
    <property type="match status" value="1"/>
</dbReference>
<evidence type="ECO:0000313" key="5">
    <source>
        <dbReference type="Proteomes" id="UP001595824"/>
    </source>
</evidence>
<dbReference type="Gene3D" id="1.10.101.10">
    <property type="entry name" value="PGBD-like superfamily/PGBD"/>
    <property type="match status" value="1"/>
</dbReference>
<dbReference type="InterPro" id="IPR036365">
    <property type="entry name" value="PGBD-like_sf"/>
</dbReference>
<evidence type="ECO:0000259" key="3">
    <source>
        <dbReference type="Pfam" id="PF01471"/>
    </source>
</evidence>
<organism evidence="4 5">
    <name type="scientific">Streptomyces andamanensis</name>
    <dbReference type="NCBI Taxonomy" id="1565035"/>
    <lineage>
        <taxon>Bacteria</taxon>
        <taxon>Bacillati</taxon>
        <taxon>Actinomycetota</taxon>
        <taxon>Actinomycetes</taxon>
        <taxon>Kitasatosporales</taxon>
        <taxon>Streptomycetaceae</taxon>
        <taxon>Streptomyces</taxon>
    </lineage>
</organism>
<keyword evidence="2" id="KW-0472">Membrane</keyword>
<protein>
    <submittedName>
        <fullName evidence="4">Peptidoglycan-binding protein</fullName>
    </submittedName>
</protein>
<evidence type="ECO:0000313" key="4">
    <source>
        <dbReference type="EMBL" id="MFC4331015.1"/>
    </source>
</evidence>
<dbReference type="Pfam" id="PF01471">
    <property type="entry name" value="PG_binding_1"/>
    <property type="match status" value="1"/>
</dbReference>
<keyword evidence="2" id="KW-0812">Transmembrane</keyword>